<organism evidence="1 2">
    <name type="scientific">Burkholderia anthinoferrum</name>
    <dbReference type="NCBI Taxonomy" id="3090833"/>
    <lineage>
        <taxon>Bacteria</taxon>
        <taxon>Pseudomonadati</taxon>
        <taxon>Pseudomonadota</taxon>
        <taxon>Betaproteobacteria</taxon>
        <taxon>Burkholderiales</taxon>
        <taxon>Burkholderiaceae</taxon>
        <taxon>Burkholderia</taxon>
    </lineage>
</organism>
<keyword evidence="2" id="KW-1185">Reference proteome</keyword>
<evidence type="ECO:0000313" key="1">
    <source>
        <dbReference type="EMBL" id="MEB2582317.1"/>
    </source>
</evidence>
<name>A0ABU5WTK2_9BURK</name>
<proteinExistence type="predicted"/>
<dbReference type="Proteomes" id="UP001304467">
    <property type="component" value="Unassembled WGS sequence"/>
</dbReference>
<evidence type="ECO:0000313" key="2">
    <source>
        <dbReference type="Proteomes" id="UP001304467"/>
    </source>
</evidence>
<gene>
    <name evidence="1" type="ORF">SB593_25565</name>
</gene>
<comment type="caution">
    <text evidence="1">The sequence shown here is derived from an EMBL/GenBank/DDBJ whole genome shotgun (WGS) entry which is preliminary data.</text>
</comment>
<protein>
    <submittedName>
        <fullName evidence="1">Uncharacterized protein</fullName>
    </submittedName>
</protein>
<dbReference type="EMBL" id="JAWRLE010000049">
    <property type="protein sequence ID" value="MEB2582317.1"/>
    <property type="molecule type" value="Genomic_DNA"/>
</dbReference>
<accession>A0ABU5WTK2</accession>
<reference evidence="1 2" key="1">
    <citation type="journal article" date="2023" name="Front. Microbiol.">
        <title>Genomic analyses of Burkholderia respiratory isolates indicates two evolutionarily distinct B. anthina clades.</title>
        <authorList>
            <person name="Pham A."/>
            <person name="Volmer J.G."/>
            <person name="Chambers D.C."/>
            <person name="Smith D.J."/>
            <person name="Reid D.W."/>
            <person name="Burr L."/>
            <person name="Wells T.J."/>
        </authorList>
    </citation>
    <scope>NUCLEOTIDE SEQUENCE [LARGE SCALE GENOMIC DNA]</scope>
    <source>
        <strain evidence="1 2">BCCIQ07A</strain>
    </source>
</reference>
<sequence length="62" mass="6661">MSNYSRHDAAERAIALVKEALSSNALAPVNWSNVRDHAAMGRQLGEVIGGAVEALTEKIEKL</sequence>
<dbReference type="RefSeq" id="WP_275934282.1">
    <property type="nucleotide sequence ID" value="NZ_JAWRKY010000001.1"/>
</dbReference>